<gene>
    <name evidence="3" type="ORF">SE16_00760</name>
</gene>
<protein>
    <recommendedName>
        <fullName evidence="2">TNase-like domain-containing protein</fullName>
    </recommendedName>
</protein>
<comment type="caution">
    <text evidence="3">The sequence shown here is derived from an EMBL/GenBank/DDBJ whole genome shotgun (WGS) entry which is preliminary data.</text>
</comment>
<dbReference type="Pfam" id="PF00565">
    <property type="entry name" value="SNase"/>
    <property type="match status" value="1"/>
</dbReference>
<evidence type="ECO:0000313" key="3">
    <source>
        <dbReference type="EMBL" id="KPL89735.1"/>
    </source>
</evidence>
<dbReference type="SMART" id="SM00318">
    <property type="entry name" value="SNc"/>
    <property type="match status" value="1"/>
</dbReference>
<dbReference type="InterPro" id="IPR035437">
    <property type="entry name" value="SNase_OB-fold_sf"/>
</dbReference>
<evidence type="ECO:0000313" key="4">
    <source>
        <dbReference type="Proteomes" id="UP000050502"/>
    </source>
</evidence>
<dbReference type="InterPro" id="IPR016071">
    <property type="entry name" value="Staphylococal_nuclease_OB-fold"/>
</dbReference>
<feature type="compositionally biased region" description="Pro residues" evidence="1">
    <location>
        <begin position="140"/>
        <end position="160"/>
    </location>
</feature>
<evidence type="ECO:0000256" key="1">
    <source>
        <dbReference type="SAM" id="MobiDB-lite"/>
    </source>
</evidence>
<organism evidence="3 4">
    <name type="scientific">Ardenticatena maritima</name>
    <dbReference type="NCBI Taxonomy" id="872965"/>
    <lineage>
        <taxon>Bacteria</taxon>
        <taxon>Bacillati</taxon>
        <taxon>Chloroflexota</taxon>
        <taxon>Ardenticatenia</taxon>
        <taxon>Ardenticatenales</taxon>
        <taxon>Ardenticatenaceae</taxon>
        <taxon>Ardenticatena</taxon>
    </lineage>
</organism>
<feature type="domain" description="TNase-like" evidence="2">
    <location>
        <begin position="14"/>
        <end position="139"/>
    </location>
</feature>
<dbReference type="AlphaFoldDB" id="A0A0P6YD13"/>
<evidence type="ECO:0000259" key="2">
    <source>
        <dbReference type="PROSITE" id="PS50830"/>
    </source>
</evidence>
<sequence>MVASTGVSCLAGRPAQSAQLVGVVDGDTIDVLLDGRVVRVRYIGVDTPERGDALYAAATEANRRLLGNGALLLVRDVSETDRYGRLLRYVVAGDTFVNAELVRQGYAQVLTVPPDVACADWFVALQREAIAAGRGLWATPPTPVPPPTPIPPAPPPPPPANQCDPSYPDVCIPPPPPDLDCGDIPYRRFRVLPPDPHRFDGDHDGIGCER</sequence>
<feature type="region of interest" description="Disordered" evidence="1">
    <location>
        <begin position="136"/>
        <end position="174"/>
    </location>
</feature>
<dbReference type="PROSITE" id="PS50830">
    <property type="entry name" value="TNASE_3"/>
    <property type="match status" value="1"/>
</dbReference>
<dbReference type="PATRIC" id="fig|872965.6.peg.91"/>
<dbReference type="Gene3D" id="2.40.50.90">
    <property type="match status" value="1"/>
</dbReference>
<dbReference type="EMBL" id="LGKN01000003">
    <property type="protein sequence ID" value="KPL89735.1"/>
    <property type="molecule type" value="Genomic_DNA"/>
</dbReference>
<accession>A0A0P6YD13</accession>
<dbReference type="SUPFAM" id="SSF50199">
    <property type="entry name" value="Staphylococcal nuclease"/>
    <property type="match status" value="1"/>
</dbReference>
<reference evidence="3 4" key="1">
    <citation type="submission" date="2015-07" db="EMBL/GenBank/DDBJ databases">
        <title>Whole genome sequence of Ardenticatena maritima DSM 23922.</title>
        <authorList>
            <person name="Hemp J."/>
            <person name="Ward L.M."/>
            <person name="Pace L.A."/>
            <person name="Fischer W.W."/>
        </authorList>
    </citation>
    <scope>NUCLEOTIDE SEQUENCE [LARGE SCALE GENOMIC DNA]</scope>
    <source>
        <strain evidence="3 4">110S</strain>
    </source>
</reference>
<proteinExistence type="predicted"/>
<name>A0A0P6YD13_9CHLR</name>
<dbReference type="Proteomes" id="UP000050502">
    <property type="component" value="Unassembled WGS sequence"/>
</dbReference>